<dbReference type="Proteomes" id="UP000829194">
    <property type="component" value="Chromosome"/>
</dbReference>
<reference evidence="1 2" key="1">
    <citation type="submission" date="2022-03" db="EMBL/GenBank/DDBJ databases">
        <title>Complete genome sequence of Lysobacter capsici VKM B-2533 and Lysobacter gummosus 10.1.1, promising sources of lytic agents.</title>
        <authorList>
            <person name="Tarlachkov S.V."/>
            <person name="Kudryakova I.V."/>
            <person name="Afoshin A.S."/>
            <person name="Leontyevskaya E.A."/>
            <person name="Leontyevskaya N.V."/>
        </authorList>
    </citation>
    <scope>NUCLEOTIDE SEQUENCE [LARGE SCALE GENOMIC DNA]</scope>
    <source>
        <strain evidence="1 2">10.1.1</strain>
    </source>
</reference>
<keyword evidence="2" id="KW-1185">Reference proteome</keyword>
<protein>
    <submittedName>
        <fullName evidence="1">Uncharacterized protein</fullName>
    </submittedName>
</protein>
<evidence type="ECO:0000313" key="2">
    <source>
        <dbReference type="Proteomes" id="UP000829194"/>
    </source>
</evidence>
<name>A0ABY3XAY0_9GAMM</name>
<sequence length="72" mass="8052">MSAEGVNAFAVVWQAKAKAKSALTLTLSRAPKEVTLGGKRERERESLDPSHRWVADAAQRTVLQFRDTRNSR</sequence>
<dbReference type="EMBL" id="CP093547">
    <property type="protein sequence ID" value="UNP29759.1"/>
    <property type="molecule type" value="Genomic_DNA"/>
</dbReference>
<organism evidence="1 2">
    <name type="scientific">Lysobacter gummosus</name>
    <dbReference type="NCBI Taxonomy" id="262324"/>
    <lineage>
        <taxon>Bacteria</taxon>
        <taxon>Pseudomonadati</taxon>
        <taxon>Pseudomonadota</taxon>
        <taxon>Gammaproteobacteria</taxon>
        <taxon>Lysobacterales</taxon>
        <taxon>Lysobacteraceae</taxon>
        <taxon>Lysobacter</taxon>
    </lineage>
</organism>
<dbReference type="RefSeq" id="WP_148648676.1">
    <property type="nucleotide sequence ID" value="NZ_CP011131.1"/>
</dbReference>
<accession>A0ABY3XAY0</accession>
<proteinExistence type="predicted"/>
<gene>
    <name evidence="1" type="ORF">MOV92_00275</name>
</gene>
<evidence type="ECO:0000313" key="1">
    <source>
        <dbReference type="EMBL" id="UNP29759.1"/>
    </source>
</evidence>